<evidence type="ECO:0008006" key="3">
    <source>
        <dbReference type="Google" id="ProtNLM"/>
    </source>
</evidence>
<name>A0ABT5EE54_9BACT</name>
<organism evidence="1 2">
    <name type="scientific">Polyangium mundeleinium</name>
    <dbReference type="NCBI Taxonomy" id="2995306"/>
    <lineage>
        <taxon>Bacteria</taxon>
        <taxon>Pseudomonadati</taxon>
        <taxon>Myxococcota</taxon>
        <taxon>Polyangia</taxon>
        <taxon>Polyangiales</taxon>
        <taxon>Polyangiaceae</taxon>
        <taxon>Polyangium</taxon>
    </lineage>
</organism>
<reference evidence="1 2" key="1">
    <citation type="submission" date="2022-11" db="EMBL/GenBank/DDBJ databases">
        <title>Minimal conservation of predation-associated metabolite biosynthetic gene clusters underscores biosynthetic potential of Myxococcota including descriptions for ten novel species: Archangium lansinium sp. nov., Myxococcus landrumus sp. nov., Nannocystis bai.</title>
        <authorList>
            <person name="Ahearne A."/>
            <person name="Stevens C."/>
            <person name="Dowd S."/>
        </authorList>
    </citation>
    <scope>NUCLEOTIDE SEQUENCE [LARGE SCALE GENOMIC DNA]</scope>
    <source>
        <strain evidence="1 2">RJM3</strain>
    </source>
</reference>
<accession>A0ABT5EE54</accession>
<proteinExistence type="predicted"/>
<comment type="caution">
    <text evidence="1">The sequence shown here is derived from an EMBL/GenBank/DDBJ whole genome shotgun (WGS) entry which is preliminary data.</text>
</comment>
<evidence type="ECO:0000313" key="1">
    <source>
        <dbReference type="EMBL" id="MDC0740087.1"/>
    </source>
</evidence>
<protein>
    <recommendedName>
        <fullName evidence="3">STAS/SEC14 domain-containing protein</fullName>
    </recommendedName>
</protein>
<gene>
    <name evidence="1" type="ORF">POL67_01940</name>
</gene>
<dbReference type="RefSeq" id="WP_271914966.1">
    <property type="nucleotide sequence ID" value="NZ_JAQNDO010000001.1"/>
</dbReference>
<keyword evidence="2" id="KW-1185">Reference proteome</keyword>
<sequence length="137" mass="15670">MDSTRPPARLDLIHEEDLLVVRLDGNYDLEVELCVQRARDATEMTYGYRLILLDARKIGTVTPEARKTMVTWSRGRTAPSAIAMFGANFAGMTLAKMVLSAVRVLSKRHMRFEFFESEAAARAWLVERREELRKLVP</sequence>
<dbReference type="Proteomes" id="UP001221411">
    <property type="component" value="Unassembled WGS sequence"/>
</dbReference>
<evidence type="ECO:0000313" key="2">
    <source>
        <dbReference type="Proteomes" id="UP001221411"/>
    </source>
</evidence>
<dbReference type="EMBL" id="JAQNDO010000001">
    <property type="protein sequence ID" value="MDC0740087.1"/>
    <property type="molecule type" value="Genomic_DNA"/>
</dbReference>